<evidence type="ECO:0000256" key="4">
    <source>
        <dbReference type="ARBA" id="ARBA00023002"/>
    </source>
</evidence>
<evidence type="ECO:0000256" key="2">
    <source>
        <dbReference type="ARBA" id="ARBA00022723"/>
    </source>
</evidence>
<name>A0A6C0D0G1_9ZZZZ</name>
<keyword evidence="3" id="KW-0223">Dioxygenase</keyword>
<sequence length="328" mass="38276">MRELIVNKIMSYKDVDKLKGTWINEDILTHPIITEDTDVYYYDDYNNKQVLLKFRKNMIDDKYIKIGWDSYKNLAKPSRGRGASAGPINVSGVYWSKKQLADTDKWRTSYILKNGKKSKMKVNNQVFSNPVGFFESDNKMYNLPCRLTHFTRQHYDDYLSGIPFIEKIDECFKTLMPERYKSQYDRATKKPDFKISDTAFSTVTINRNFRTAVHKDVGDYEEGFGNLTVIERGKYHGGYTCFPQFGIGVDVRTNDYLAMDVHQYHANTEIYETDDDILFNSKLDSAFKDNISIGTEGIDKKYTRLTFVCYLRTKLIDCDIIDPDLLKK</sequence>
<evidence type="ECO:0000313" key="7">
    <source>
        <dbReference type="EMBL" id="QHT09389.1"/>
    </source>
</evidence>
<keyword evidence="4" id="KW-0560">Oxidoreductase</keyword>
<evidence type="ECO:0000256" key="5">
    <source>
        <dbReference type="ARBA" id="ARBA00023004"/>
    </source>
</evidence>
<evidence type="ECO:0000256" key="3">
    <source>
        <dbReference type="ARBA" id="ARBA00022964"/>
    </source>
</evidence>
<proteinExistence type="predicted"/>
<protein>
    <recommendedName>
        <fullName evidence="6">2OGFeDO JBP1/TET oxygenase domain-containing protein</fullName>
    </recommendedName>
</protein>
<dbReference type="InterPro" id="IPR024779">
    <property type="entry name" value="2OGFeDO_JBP1/TET_oxygenase_dom"/>
</dbReference>
<dbReference type="GO" id="GO:0046872">
    <property type="term" value="F:metal ion binding"/>
    <property type="evidence" value="ECO:0007669"/>
    <property type="project" value="UniProtKB-KW"/>
</dbReference>
<feature type="domain" description="2OGFeDO JBP1/TET oxygenase" evidence="6">
    <location>
        <begin position="131"/>
        <end position="312"/>
    </location>
</feature>
<dbReference type="Gene3D" id="3.60.130.30">
    <property type="match status" value="1"/>
</dbReference>
<comment type="cofactor">
    <cofactor evidence="1">
        <name>Fe(2+)</name>
        <dbReference type="ChEBI" id="CHEBI:29033"/>
    </cofactor>
</comment>
<dbReference type="Pfam" id="PF12851">
    <property type="entry name" value="Tet_JBP"/>
    <property type="match status" value="1"/>
</dbReference>
<dbReference type="EMBL" id="MN739510">
    <property type="protein sequence ID" value="QHT09389.1"/>
    <property type="molecule type" value="Genomic_DNA"/>
</dbReference>
<reference evidence="7" key="1">
    <citation type="journal article" date="2020" name="Nature">
        <title>Giant virus diversity and host interactions through global metagenomics.</title>
        <authorList>
            <person name="Schulz F."/>
            <person name="Roux S."/>
            <person name="Paez-Espino D."/>
            <person name="Jungbluth S."/>
            <person name="Walsh D.A."/>
            <person name="Denef V.J."/>
            <person name="McMahon K.D."/>
            <person name="Konstantinidis K.T."/>
            <person name="Eloe-Fadrosh E.A."/>
            <person name="Kyrpides N.C."/>
            <person name="Woyke T."/>
        </authorList>
    </citation>
    <scope>NUCLEOTIDE SEQUENCE</scope>
    <source>
        <strain evidence="7">GVMAG-M-3300023110-24</strain>
    </source>
</reference>
<evidence type="ECO:0000259" key="6">
    <source>
        <dbReference type="Pfam" id="PF12851"/>
    </source>
</evidence>
<organism evidence="7">
    <name type="scientific">viral metagenome</name>
    <dbReference type="NCBI Taxonomy" id="1070528"/>
    <lineage>
        <taxon>unclassified sequences</taxon>
        <taxon>metagenomes</taxon>
        <taxon>organismal metagenomes</taxon>
    </lineage>
</organism>
<keyword evidence="2" id="KW-0479">Metal-binding</keyword>
<dbReference type="AlphaFoldDB" id="A0A6C0D0G1"/>
<evidence type="ECO:0000256" key="1">
    <source>
        <dbReference type="ARBA" id="ARBA00001954"/>
    </source>
</evidence>
<dbReference type="GO" id="GO:0051213">
    <property type="term" value="F:dioxygenase activity"/>
    <property type="evidence" value="ECO:0007669"/>
    <property type="project" value="UniProtKB-KW"/>
</dbReference>
<accession>A0A6C0D0G1</accession>
<keyword evidence="5" id="KW-0408">Iron</keyword>